<keyword evidence="5" id="KW-0637">Prenyltransferase</keyword>
<dbReference type="GO" id="GO:0004660">
    <property type="term" value="F:protein farnesyltransferase activity"/>
    <property type="evidence" value="ECO:0007669"/>
    <property type="project" value="UniProtKB-EC"/>
</dbReference>
<keyword evidence="14" id="KW-1185">Reference proteome</keyword>
<proteinExistence type="inferred from homology"/>
<evidence type="ECO:0000256" key="12">
    <source>
        <dbReference type="ARBA" id="ARBA00043086"/>
    </source>
</evidence>
<evidence type="ECO:0000256" key="4">
    <source>
        <dbReference type="ARBA" id="ARBA00012702"/>
    </source>
</evidence>
<dbReference type="WBParaSite" id="PgR014X_g014_t01">
    <property type="protein sequence ID" value="PgR014X_g014_t01"/>
    <property type="gene ID" value="PgR014X_g014"/>
</dbReference>
<evidence type="ECO:0000256" key="10">
    <source>
        <dbReference type="ARBA" id="ARBA00041392"/>
    </source>
</evidence>
<reference evidence="15 16" key="1">
    <citation type="submission" date="2022-11" db="UniProtKB">
        <authorList>
            <consortium name="WormBaseParasite"/>
        </authorList>
    </citation>
    <scope>IDENTIFICATION</scope>
</reference>
<dbReference type="GO" id="GO:0004662">
    <property type="term" value="F:CAAX-protein geranylgeranyltransferase activity"/>
    <property type="evidence" value="ECO:0007669"/>
    <property type="project" value="UniProtKB-EC"/>
</dbReference>
<dbReference type="EC" id="2.5.1.58" evidence="4"/>
<dbReference type="GO" id="GO:0005965">
    <property type="term" value="C:protein farnesyltransferase complex"/>
    <property type="evidence" value="ECO:0007669"/>
    <property type="project" value="TreeGrafter"/>
</dbReference>
<comment type="cofactor">
    <cofactor evidence="1">
        <name>Mg(2+)</name>
        <dbReference type="ChEBI" id="CHEBI:18420"/>
    </cofactor>
</comment>
<comment type="similarity">
    <text evidence="2">Belongs to the protein prenyltransferase subunit alpha family.</text>
</comment>
<dbReference type="PROSITE" id="PS51147">
    <property type="entry name" value="PFTA"/>
    <property type="match status" value="5"/>
</dbReference>
<evidence type="ECO:0000313" key="15">
    <source>
        <dbReference type="WBParaSite" id="PgR014X_g014_t01"/>
    </source>
</evidence>
<dbReference type="AlphaFoldDB" id="A0A915AS68"/>
<evidence type="ECO:0000256" key="8">
    <source>
        <dbReference type="ARBA" id="ARBA00022842"/>
    </source>
</evidence>
<evidence type="ECO:0000256" key="13">
    <source>
        <dbReference type="ARBA" id="ARBA00043219"/>
    </source>
</evidence>
<evidence type="ECO:0000256" key="5">
    <source>
        <dbReference type="ARBA" id="ARBA00022602"/>
    </source>
</evidence>
<dbReference type="InterPro" id="IPR002088">
    <property type="entry name" value="Prenyl_trans_a"/>
</dbReference>
<evidence type="ECO:0000256" key="6">
    <source>
        <dbReference type="ARBA" id="ARBA00022679"/>
    </source>
</evidence>
<evidence type="ECO:0000313" key="14">
    <source>
        <dbReference type="Proteomes" id="UP000887569"/>
    </source>
</evidence>
<name>A0A915AS68_PARUN</name>
<dbReference type="Proteomes" id="UP000887569">
    <property type="component" value="Unplaced"/>
</dbReference>
<accession>A0A915AS68</accession>
<dbReference type="Pfam" id="PF01239">
    <property type="entry name" value="PPTA"/>
    <property type="match status" value="5"/>
</dbReference>
<dbReference type="EC" id="2.5.1.59" evidence="3"/>
<dbReference type="Gene3D" id="1.25.40.120">
    <property type="entry name" value="Protein prenylyltransferase"/>
    <property type="match status" value="1"/>
</dbReference>
<keyword evidence="8" id="KW-0460">Magnesium</keyword>
<keyword evidence="6" id="KW-0808">Transferase</keyword>
<dbReference type="WBParaSite" id="PgR014X_g014_t02">
    <property type="protein sequence ID" value="PgR014X_g014_t02"/>
    <property type="gene ID" value="PgR014X_g014"/>
</dbReference>
<evidence type="ECO:0000256" key="2">
    <source>
        <dbReference type="ARBA" id="ARBA00006734"/>
    </source>
</evidence>
<organism evidence="14 15">
    <name type="scientific">Parascaris univalens</name>
    <name type="common">Nematode worm</name>
    <dbReference type="NCBI Taxonomy" id="6257"/>
    <lineage>
        <taxon>Eukaryota</taxon>
        <taxon>Metazoa</taxon>
        <taxon>Ecdysozoa</taxon>
        <taxon>Nematoda</taxon>
        <taxon>Chromadorea</taxon>
        <taxon>Rhabditida</taxon>
        <taxon>Spirurina</taxon>
        <taxon>Ascaridomorpha</taxon>
        <taxon>Ascaridoidea</taxon>
        <taxon>Ascarididae</taxon>
        <taxon>Parascaris</taxon>
    </lineage>
</organism>
<evidence type="ECO:0000256" key="1">
    <source>
        <dbReference type="ARBA" id="ARBA00001946"/>
    </source>
</evidence>
<protein>
    <recommendedName>
        <fullName evidence="9">Protein farnesyltransferase/geranylgeranyltransferase type-1 subunit alpha</fullName>
        <ecNumber evidence="4">2.5.1.58</ecNumber>
        <ecNumber evidence="3">2.5.1.59</ecNumber>
    </recommendedName>
    <alternativeName>
        <fullName evidence="12">CAAX farnesyltransferase subunit alpha</fullName>
    </alternativeName>
    <alternativeName>
        <fullName evidence="11">FTase-alpha</fullName>
    </alternativeName>
    <alternativeName>
        <fullName evidence="10">Ras proteins prenyltransferase subunit alpha</fullName>
    </alternativeName>
    <alternativeName>
        <fullName evidence="13">Type I protein geranyl-geranyltransferase subunit alpha</fullName>
    </alternativeName>
</protein>
<dbReference type="SUPFAM" id="SSF48439">
    <property type="entry name" value="Protein prenylyltransferase"/>
    <property type="match status" value="1"/>
</dbReference>
<evidence type="ECO:0000256" key="7">
    <source>
        <dbReference type="ARBA" id="ARBA00022737"/>
    </source>
</evidence>
<evidence type="ECO:0000313" key="16">
    <source>
        <dbReference type="WBParaSite" id="PgR014X_g014_t02"/>
    </source>
</evidence>
<sequence>GVASIISLRMEDEIERFRDDPAWDDVEPLPLNDDEQAVVKVTGSDAFNDAFMYLRAVVKANEMSERAFVLTNRCIELNPANYTVWHFRRLLLKALKKDLNEEFTFIEETIEDNPKNYQVWHHRQILVEWTNDPSRELAFTARMIADDWKNYHAWQLRIWVVDHFKMYGQPELDYATELLLEDVRNNSAWSYRYFIIQGMDALKDEETLNREILMTEACIKKAPSNESAWNYLAGILFDKGISARADVMQFCEDLLKHRRVPSCLMFMVDSIIEQVEKRVDVKANEARATSLLTELKQIDPVRSGYYDYQQEVLRKLIKDCKVC</sequence>
<keyword evidence="7" id="KW-0677">Repeat</keyword>
<dbReference type="PANTHER" id="PTHR11129">
    <property type="entry name" value="PROTEIN FARNESYLTRANSFERASE ALPHA SUBUNIT/RAB GERANYLGERANYL TRANSFERASE ALPHA SUBUNIT"/>
    <property type="match status" value="1"/>
</dbReference>
<evidence type="ECO:0000256" key="9">
    <source>
        <dbReference type="ARBA" id="ARBA00040965"/>
    </source>
</evidence>
<evidence type="ECO:0000256" key="11">
    <source>
        <dbReference type="ARBA" id="ARBA00042436"/>
    </source>
</evidence>
<dbReference type="PANTHER" id="PTHR11129:SF1">
    <property type="entry name" value="PROTEIN FARNESYLTRANSFERASE_GERANYLGERANYLTRANSFERASE TYPE-1 SUBUNIT ALPHA"/>
    <property type="match status" value="1"/>
</dbReference>
<evidence type="ECO:0000256" key="3">
    <source>
        <dbReference type="ARBA" id="ARBA00012700"/>
    </source>
</evidence>
<dbReference type="GO" id="GO:0005953">
    <property type="term" value="C:CAAX-protein geranylgeranyltransferase complex"/>
    <property type="evidence" value="ECO:0007669"/>
    <property type="project" value="TreeGrafter"/>
</dbReference>